<name>A0ABT4ILE5_9EURY</name>
<dbReference type="InterPro" id="IPR027417">
    <property type="entry name" value="P-loop_NTPase"/>
</dbReference>
<evidence type="ECO:0000256" key="2">
    <source>
        <dbReference type="ARBA" id="ARBA00022801"/>
    </source>
</evidence>
<evidence type="ECO:0000256" key="1">
    <source>
        <dbReference type="ARBA" id="ARBA00022741"/>
    </source>
</evidence>
<sequence>MPITTTDPDMDLASYAGSLSAESTSATLTVVENPLSLPDDRLRLGELRAEIFYHDEFGLPKIKVTAFSSYLVELFKPVTVSGVLWIYDHTTGLYKQNDHHVEAEVQRVLDAMLYRGPVVALKKDLVSRLTDYRVVEESPFDLVAGIPARDGIIEPQPEGGVKLVPYGPSQFVRVRAATPYADAPERFPEGERFFREISCEDPAWERDLFRVLGYCLLLGNPSQKFFVLHGSGGNGKGVLIEWVMRTVGQLAGRVAPRELFCGNTAARETTLAGNAHRRLLVVSEAGGGVLNDDLLKRLTGDTVVTLNAIYAGEREYRVNGTPLFVTNSLPVFSSGGKGMMRREVCIPFDLDVAPDAQDEGLLERLATPEGNRWLLGKMATGAMEYVEAANKSAFWSAFCPRITGDSRDVLAGQDSLGEFVRVCLVQEEGARTPGREVFARWYAWEFGDEQEVHEARGGKGLRRNVSATELYAGLRMRGIDVRKRMRVGRKLETNVLMDWRLGEDA</sequence>
<dbReference type="PROSITE" id="PS51206">
    <property type="entry name" value="SF3_HELICASE_1"/>
    <property type="match status" value="1"/>
</dbReference>
<reference evidence="5" key="1">
    <citation type="submission" date="2022-12" db="EMBL/GenBank/DDBJ databases">
        <title>Isolation and characterisation of novel Methanocorpusculum spp. from native Australian herbivores indicates the genus is ancestrally host-associated.</title>
        <authorList>
            <person name="Volmer J.G."/>
            <person name="Soo R.M."/>
            <person name="Evans P.N."/>
            <person name="Hoedt E.C."/>
            <person name="Astorga Alsina A.L."/>
            <person name="Woodcroft B.J."/>
            <person name="Tyson G.W."/>
            <person name="Hugenholtz P."/>
            <person name="Morrison M."/>
        </authorList>
    </citation>
    <scope>NUCLEOTIDE SEQUENCE</scope>
    <source>
        <strain evidence="5">CW153</strain>
    </source>
</reference>
<dbReference type="PANTHER" id="PTHR35372">
    <property type="entry name" value="ATP BINDING PROTEIN-RELATED"/>
    <property type="match status" value="1"/>
</dbReference>
<keyword evidence="3" id="KW-0067">ATP-binding</keyword>
<evidence type="ECO:0000313" key="6">
    <source>
        <dbReference type="Proteomes" id="UP001141336"/>
    </source>
</evidence>
<dbReference type="Proteomes" id="UP001141336">
    <property type="component" value="Unassembled WGS sequence"/>
</dbReference>
<keyword evidence="6" id="KW-1185">Reference proteome</keyword>
<dbReference type="PANTHER" id="PTHR35372:SF2">
    <property type="entry name" value="SF3 HELICASE DOMAIN-CONTAINING PROTEIN"/>
    <property type="match status" value="1"/>
</dbReference>
<evidence type="ECO:0000256" key="3">
    <source>
        <dbReference type="ARBA" id="ARBA00022840"/>
    </source>
</evidence>
<protein>
    <recommendedName>
        <fullName evidence="4">SF3 helicase domain-containing protein</fullName>
    </recommendedName>
</protein>
<organism evidence="5 6">
    <name type="scientific">Methanocorpusculum vombati</name>
    <dbReference type="NCBI Taxonomy" id="3002864"/>
    <lineage>
        <taxon>Archaea</taxon>
        <taxon>Methanobacteriati</taxon>
        <taxon>Methanobacteriota</taxon>
        <taxon>Stenosarchaea group</taxon>
        <taxon>Methanomicrobia</taxon>
        <taxon>Methanomicrobiales</taxon>
        <taxon>Methanocorpusculaceae</taxon>
        <taxon>Methanocorpusculum</taxon>
    </lineage>
</organism>
<dbReference type="EMBL" id="JAPTGC010000002">
    <property type="protein sequence ID" value="MCZ0862062.1"/>
    <property type="molecule type" value="Genomic_DNA"/>
</dbReference>
<keyword evidence="2" id="KW-0378">Hydrolase</keyword>
<dbReference type="InterPro" id="IPR051620">
    <property type="entry name" value="ORF904-like_C"/>
</dbReference>
<accession>A0ABT4ILE5</accession>
<keyword evidence="1" id="KW-0547">Nucleotide-binding</keyword>
<evidence type="ECO:0000313" key="5">
    <source>
        <dbReference type="EMBL" id="MCZ0862062.1"/>
    </source>
</evidence>
<dbReference type="InterPro" id="IPR014015">
    <property type="entry name" value="Helicase_SF3_DNA-vir"/>
</dbReference>
<gene>
    <name evidence="5" type="ORF">O0S09_02175</name>
</gene>
<evidence type="ECO:0000259" key="4">
    <source>
        <dbReference type="PROSITE" id="PS51206"/>
    </source>
</evidence>
<feature type="domain" description="SF3 helicase" evidence="4">
    <location>
        <begin position="203"/>
        <end position="361"/>
    </location>
</feature>
<comment type="caution">
    <text evidence="5">The sequence shown here is derived from an EMBL/GenBank/DDBJ whole genome shotgun (WGS) entry which is preliminary data.</text>
</comment>
<dbReference type="Gene3D" id="3.40.50.300">
    <property type="entry name" value="P-loop containing nucleotide triphosphate hydrolases"/>
    <property type="match status" value="1"/>
</dbReference>
<proteinExistence type="predicted"/>